<name>A0A084ZLD4_9ENTR</name>
<dbReference type="SUPFAM" id="SSF51161">
    <property type="entry name" value="Trimeric LpxA-like enzymes"/>
    <property type="match status" value="1"/>
</dbReference>
<dbReference type="Gene3D" id="2.160.10.10">
    <property type="entry name" value="Hexapeptide repeat proteins"/>
    <property type="match status" value="1"/>
</dbReference>
<dbReference type="AlphaFoldDB" id="A0A084ZLD4"/>
<feature type="binding site" evidence="3">
    <location>
        <position position="75"/>
    </location>
    <ligand>
        <name>substrate</name>
    </ligand>
</feature>
<evidence type="ECO:0000256" key="2">
    <source>
        <dbReference type="PIRSR" id="PIRSR620019-1"/>
    </source>
</evidence>
<dbReference type="NCBIfam" id="TIGR03570">
    <property type="entry name" value="NeuD_NnaD"/>
    <property type="match status" value="1"/>
</dbReference>
<dbReference type="Gene3D" id="3.40.50.20">
    <property type="match status" value="1"/>
</dbReference>
<organism evidence="5 6">
    <name type="scientific">Trabulsiella guamensis ATCC 49490</name>
    <dbReference type="NCBI Taxonomy" id="1005994"/>
    <lineage>
        <taxon>Bacteria</taxon>
        <taxon>Pseudomonadati</taxon>
        <taxon>Pseudomonadota</taxon>
        <taxon>Gammaproteobacteria</taxon>
        <taxon>Enterobacterales</taxon>
        <taxon>Enterobacteriaceae</taxon>
        <taxon>Trabulsiella</taxon>
    </lineage>
</organism>
<feature type="domain" description="PglD N-terminal" evidence="4">
    <location>
        <begin position="10"/>
        <end position="85"/>
    </location>
</feature>
<dbReference type="OrthoDB" id="9794407at2"/>
<dbReference type="InterPro" id="IPR011004">
    <property type="entry name" value="Trimer_LpxA-like_sf"/>
</dbReference>
<evidence type="ECO:0000259" key="4">
    <source>
        <dbReference type="Pfam" id="PF17836"/>
    </source>
</evidence>
<dbReference type="EMBL" id="JMTB01000126">
    <property type="protein sequence ID" value="KFB98278.1"/>
    <property type="molecule type" value="Genomic_DNA"/>
</dbReference>
<sequence>MNDRPSTKPIVVIGGGGHASVIVDILKQQKRDIAAIISPDDVSGRKVFDNIHVLKCDDDISCFHQNDVVLVNGIGALPGSAIRRKVNEFFKNKGYSFETLVADTAFVSPYAVLFEGVQIFPGAIVQPGVIIHSHSVINTRAVIEHDVELGEYNFVSPGAVVCGQCKTGENVFIGAGATVIQNINLGASSAVMANALVTENLLPNQKVYAARAVIR</sequence>
<reference evidence="6" key="1">
    <citation type="submission" date="2014-05" db="EMBL/GenBank/DDBJ databases">
        <title>ATOL: Assembling a taxonomically balanced genome-scale reconstruction of the evolutionary history of the Enterobacteriaceae.</title>
        <authorList>
            <person name="Plunkett G. III"/>
            <person name="Neeno-Eckwall E.C."/>
            <person name="Glasner J.D."/>
            <person name="Perna N.T."/>
        </authorList>
    </citation>
    <scope>NUCLEOTIDE SEQUENCE [LARGE SCALE GENOMIC DNA]</scope>
    <source>
        <strain evidence="6">ATCC 49490</strain>
    </source>
</reference>
<dbReference type="Pfam" id="PF17836">
    <property type="entry name" value="PglD_N"/>
    <property type="match status" value="1"/>
</dbReference>
<dbReference type="GO" id="GO:0016740">
    <property type="term" value="F:transferase activity"/>
    <property type="evidence" value="ECO:0007669"/>
    <property type="project" value="UniProtKB-KW"/>
</dbReference>
<dbReference type="Proteomes" id="UP000028630">
    <property type="component" value="Unassembled WGS sequence"/>
</dbReference>
<keyword evidence="6" id="KW-1185">Reference proteome</keyword>
<protein>
    <submittedName>
        <fullName evidence="5">Putative transferase</fullName>
    </submittedName>
</protein>
<dbReference type="InterPro" id="IPR050179">
    <property type="entry name" value="Trans_hexapeptide_repeat"/>
</dbReference>
<evidence type="ECO:0000313" key="5">
    <source>
        <dbReference type="EMBL" id="KFB98278.1"/>
    </source>
</evidence>
<comment type="similarity">
    <text evidence="1">Belongs to the transferase hexapeptide repeat family.</text>
</comment>
<keyword evidence="5" id="KW-0808">Transferase</keyword>
<dbReference type="PANTHER" id="PTHR43300:SF7">
    <property type="entry name" value="UDP-N-ACETYLBACILLOSAMINE N-ACETYLTRANSFERASE"/>
    <property type="match status" value="1"/>
</dbReference>
<dbReference type="PANTHER" id="PTHR43300">
    <property type="entry name" value="ACETYLTRANSFERASE"/>
    <property type="match status" value="1"/>
</dbReference>
<proteinExistence type="inferred from homology"/>
<dbReference type="RefSeq" id="WP_038162913.1">
    <property type="nucleotide sequence ID" value="NZ_JMTB01000126.1"/>
</dbReference>
<dbReference type="InterPro" id="IPR020019">
    <property type="entry name" value="AcTrfase_PglD-like"/>
</dbReference>
<evidence type="ECO:0000313" key="6">
    <source>
        <dbReference type="Proteomes" id="UP000028630"/>
    </source>
</evidence>
<dbReference type="InterPro" id="IPR041561">
    <property type="entry name" value="PglD_N"/>
</dbReference>
<gene>
    <name evidence="5" type="ORF">GTGU_04529</name>
</gene>
<evidence type="ECO:0000256" key="1">
    <source>
        <dbReference type="ARBA" id="ARBA00007274"/>
    </source>
</evidence>
<comment type="caution">
    <text evidence="5">The sequence shown here is derived from an EMBL/GenBank/DDBJ whole genome shotgun (WGS) entry which is preliminary data.</text>
</comment>
<dbReference type="CDD" id="cd03360">
    <property type="entry name" value="LbH_AT_putative"/>
    <property type="match status" value="1"/>
</dbReference>
<dbReference type="eggNOG" id="COG0110">
    <property type="taxonomic scope" value="Bacteria"/>
</dbReference>
<accession>A0A084ZLD4</accession>
<feature type="site" description="Increases basicity of active site His" evidence="2">
    <location>
        <position position="146"/>
    </location>
</feature>
<evidence type="ECO:0000256" key="3">
    <source>
        <dbReference type="PIRSR" id="PIRSR620019-2"/>
    </source>
</evidence>
<feature type="active site" description="Proton acceptor" evidence="2">
    <location>
        <position position="145"/>
    </location>
</feature>